<evidence type="ECO:0000256" key="1">
    <source>
        <dbReference type="SAM" id="MobiDB-lite"/>
    </source>
</evidence>
<sequence length="145" mass="16786">MRCSADQRVDQLGTRMPTSTNKLARREPAHPRRGRHRYRSSPHIRDHIRFLPVYGHSNAEGSLTMESSCSHKEHDNCELPEDDTPKQLKHAKLGYWKIRLTHQTPVPKLTDLEEIQKYFIRTLSSENDILLTLPGSEHTDHTVLS</sequence>
<dbReference type="EMBL" id="BDGG01000012">
    <property type="protein sequence ID" value="GAV05750.1"/>
    <property type="molecule type" value="Genomic_DNA"/>
</dbReference>
<feature type="compositionally biased region" description="Basic residues" evidence="1">
    <location>
        <begin position="31"/>
        <end position="42"/>
    </location>
</feature>
<accession>A0A1D1VWB1</accession>
<evidence type="ECO:0000313" key="2">
    <source>
        <dbReference type="EMBL" id="GAV05750.1"/>
    </source>
</evidence>
<evidence type="ECO:0000313" key="3">
    <source>
        <dbReference type="Proteomes" id="UP000186922"/>
    </source>
</evidence>
<dbReference type="Proteomes" id="UP000186922">
    <property type="component" value="Unassembled WGS sequence"/>
</dbReference>
<protein>
    <submittedName>
        <fullName evidence="2">Uncharacterized protein</fullName>
    </submittedName>
</protein>
<proteinExistence type="predicted"/>
<name>A0A1D1VWB1_RAMVA</name>
<organism evidence="2 3">
    <name type="scientific">Ramazzottius varieornatus</name>
    <name type="common">Water bear</name>
    <name type="synonym">Tardigrade</name>
    <dbReference type="NCBI Taxonomy" id="947166"/>
    <lineage>
        <taxon>Eukaryota</taxon>
        <taxon>Metazoa</taxon>
        <taxon>Ecdysozoa</taxon>
        <taxon>Tardigrada</taxon>
        <taxon>Eutardigrada</taxon>
        <taxon>Parachela</taxon>
        <taxon>Hypsibioidea</taxon>
        <taxon>Ramazzottiidae</taxon>
        <taxon>Ramazzottius</taxon>
    </lineage>
</organism>
<comment type="caution">
    <text evidence="2">The sequence shown here is derived from an EMBL/GenBank/DDBJ whole genome shotgun (WGS) entry which is preliminary data.</text>
</comment>
<keyword evidence="3" id="KW-1185">Reference proteome</keyword>
<dbReference type="AlphaFoldDB" id="A0A1D1VWB1"/>
<feature type="region of interest" description="Disordered" evidence="1">
    <location>
        <begin position="1"/>
        <end position="42"/>
    </location>
</feature>
<gene>
    <name evidence="2" type="primary">RvY_15830</name>
    <name evidence="2" type="synonym">RvY_15830.2</name>
    <name evidence="2" type="ORF">RvY_15830-2</name>
</gene>
<reference evidence="2 3" key="1">
    <citation type="journal article" date="2016" name="Nat. Commun.">
        <title>Extremotolerant tardigrade genome and improved radiotolerance of human cultured cells by tardigrade-unique protein.</title>
        <authorList>
            <person name="Hashimoto T."/>
            <person name="Horikawa D.D."/>
            <person name="Saito Y."/>
            <person name="Kuwahara H."/>
            <person name="Kozuka-Hata H."/>
            <person name="Shin-I T."/>
            <person name="Minakuchi Y."/>
            <person name="Ohishi K."/>
            <person name="Motoyama A."/>
            <person name="Aizu T."/>
            <person name="Enomoto A."/>
            <person name="Kondo K."/>
            <person name="Tanaka S."/>
            <person name="Hara Y."/>
            <person name="Koshikawa S."/>
            <person name="Sagara H."/>
            <person name="Miura T."/>
            <person name="Yokobori S."/>
            <person name="Miyagawa K."/>
            <person name="Suzuki Y."/>
            <person name="Kubo T."/>
            <person name="Oyama M."/>
            <person name="Kohara Y."/>
            <person name="Fujiyama A."/>
            <person name="Arakawa K."/>
            <person name="Katayama T."/>
            <person name="Toyoda A."/>
            <person name="Kunieda T."/>
        </authorList>
    </citation>
    <scope>NUCLEOTIDE SEQUENCE [LARGE SCALE GENOMIC DNA]</scope>
    <source>
        <strain evidence="2 3">YOKOZUNA-1</strain>
    </source>
</reference>